<dbReference type="Proteomes" id="UP001489897">
    <property type="component" value="Unassembled WGS sequence"/>
</dbReference>
<dbReference type="EMBL" id="JAYMRV010000001">
    <property type="protein sequence ID" value="MEM5419844.1"/>
    <property type="molecule type" value="Genomic_DNA"/>
</dbReference>
<protein>
    <submittedName>
        <fullName evidence="1">Uncharacterized protein</fullName>
    </submittedName>
</protein>
<sequence>MSAIPVISWLGREDEARLRSYAAQRGESVERVAGDLVSAELNRRNVPAAPMPPTDQPPAIEHERARRRAMAESTLAAAGYDPKKWRDGIKS</sequence>
<keyword evidence="2" id="KW-1185">Reference proteome</keyword>
<proteinExistence type="predicted"/>
<organism evidence="1 2">
    <name type="scientific">Paraburkholderia ferrariae</name>
    <dbReference type="NCBI Taxonomy" id="386056"/>
    <lineage>
        <taxon>Bacteria</taxon>
        <taxon>Pseudomonadati</taxon>
        <taxon>Pseudomonadota</taxon>
        <taxon>Betaproteobacteria</taxon>
        <taxon>Burkholderiales</taxon>
        <taxon>Burkholderiaceae</taxon>
        <taxon>Paraburkholderia</taxon>
    </lineage>
</organism>
<reference evidence="1 2" key="1">
    <citation type="submission" date="2024-01" db="EMBL/GenBank/DDBJ databases">
        <title>The diversity of rhizobia nodulating Mimosa spp. in eleven states of Brazil covering several biomes is determined by host plant, location, and edaphic factors.</title>
        <authorList>
            <person name="Rouws L."/>
            <person name="Barauna A."/>
            <person name="Beukes C."/>
            <person name="De Faria S.M."/>
            <person name="Gross E."/>
            <person name="Dos Reis Junior F.B."/>
            <person name="Simon M."/>
            <person name="Maluk M."/>
            <person name="Odee D.W."/>
            <person name="Kenicer G."/>
            <person name="Young J.P.W."/>
            <person name="Reis V.M."/>
            <person name="Zilli J."/>
            <person name="James E.K."/>
        </authorList>
    </citation>
    <scope>NUCLEOTIDE SEQUENCE [LARGE SCALE GENOMIC DNA]</scope>
    <source>
        <strain evidence="1 2">JPY167</strain>
    </source>
</reference>
<comment type="caution">
    <text evidence="1">The sequence shown here is derived from an EMBL/GenBank/DDBJ whole genome shotgun (WGS) entry which is preliminary data.</text>
</comment>
<name>A0ABU9RJE2_9BURK</name>
<dbReference type="RefSeq" id="WP_342945643.1">
    <property type="nucleotide sequence ID" value="NZ_JAYMRV010000001.1"/>
</dbReference>
<evidence type="ECO:0000313" key="1">
    <source>
        <dbReference type="EMBL" id="MEM5419844.1"/>
    </source>
</evidence>
<accession>A0ABU9RJE2</accession>
<gene>
    <name evidence="1" type="ORF">VSR73_01995</name>
</gene>
<evidence type="ECO:0000313" key="2">
    <source>
        <dbReference type="Proteomes" id="UP001489897"/>
    </source>
</evidence>